<feature type="region of interest" description="Disordered" evidence="1">
    <location>
        <begin position="604"/>
        <end position="831"/>
    </location>
</feature>
<dbReference type="EMBL" id="FN430086">
    <property type="protein sequence ID" value="CAZ81634.1"/>
    <property type="molecule type" value="Genomic_DNA"/>
</dbReference>
<feature type="compositionally biased region" description="Pro residues" evidence="1">
    <location>
        <begin position="741"/>
        <end position="760"/>
    </location>
</feature>
<dbReference type="STRING" id="656061.D5GAU1"/>
<sequence length="1308" mass="142128">MSTVRGNSVRANSVRQRPRRNTKAEPLEIVDPNTFVWPERSRKNFVQLVALQCLLNPTPQRQIVQPVDQNADSREKRGGYRSMLPQKVERDLTEHFAFLVAAGAGDTACCVEEEYVIDVGSTLRFRVAMKEGVSQWILDGLRGVCSEISKLARGESLEADVKAETWRRVLELERPRIHADLEERFSKASRSLPELFEESLGTKDANITESLVDEEARLVLQKIYDLCTRVVTMDREKTGKDLERLLDTCYRFRVSRNFRAFLKSVHSPRPLTKMIEKLGRYKSASVALVTGAKRYPEMFTNLEVEAVPQLASEAAASMGFRGIYVGDVAQELTANSEQQCLKRLQSVTDLKGERLASRYQELCQEKLAVHAEIQMVKFYEENPHIGRPTFIGCSKKSCYLCTLFIQLEGKFDVATKAQSHYQPILYNSWTVPTMKCSSPENAVMYTFVVDKMSRILEDSCRTILWENSSREAKFNNHFTSNFPLTSQVLGFEAPSGPLPSPAPVSRMVSTLRAAIPALPRMASSYNLSSGATTPTNIPLSPLSPTFFGNLPSLGLLSTPSSRVQSPGLIPMALSKLPSKQTPVLDIPTTPVKLPNQAPEIPEAITAPTTTALPAPVSAPSPRPRKHTPPPPITPPAIESGFPRTLSEPEIFTPDREPTPVIAPAKREPAPIQSQVPKSERTPPTPNSPGAESAEGSEDPFDLLVLPIQRHSPLVNSVESPSPTPSPPPKPMKKQTLHAKPTTPPPAPRPASGPAPLPSPPSSTGSLSKPWPSRVQTRETGLPPTPADSPTPTSGSYFPKSEPIRIKPMANFSRPTCEFPPTPPTSYKATSSIPWPARAETVMATGLPAPTIAPSTSPKSLAAMTSRPSTPANPPTRVSSFRRQAASPPTQTHIPRPSSKASTRPPPPPSTEYSSPVSSLRLVRKQTPPQTAAIAVSMAASIPRLSKSPPLRSSRRALISEARTEKVTSAIALEASKIRPAAAGTTPDNRVSSDSGQTSAGGVVLAHSPGTHASTSPATALHSEAPASESILAQVIRKKSEVKPPSDTKLPFTAPETLSVPEDPGNNRGDSMEVHVVARNEDGESLSGSRRGSRGESTIIEDSVESGLKSPSKLIKFKPSAEKELDPSFVRRRYVEGENRGLKAVGVRSAISTENSGHPRPQGLGGVQRTGSSRRKASPSSPSKLPTPSPPKGTGSSSFLNINGTHRSTRNKSGGVETEYTLYLANQTSQPGQPPLGEKLFTGKLSDRKGPGEIKQRVGCRLRTELRPREGGVQSDKMRVREIAKSLEQMVLDIFFPDAVLRLEVFWDV</sequence>
<proteinExistence type="predicted"/>
<dbReference type="OMA" id="YKIATHI"/>
<keyword evidence="3" id="KW-1185">Reference proteome</keyword>
<dbReference type="Pfam" id="PF14441">
    <property type="entry name" value="OTT_1508_deam"/>
    <property type="match status" value="1"/>
</dbReference>
<feature type="region of interest" description="Disordered" evidence="1">
    <location>
        <begin position="1145"/>
        <end position="1214"/>
    </location>
</feature>
<evidence type="ECO:0000313" key="2">
    <source>
        <dbReference type="EMBL" id="CAZ81634.1"/>
    </source>
</evidence>
<feature type="compositionally biased region" description="Polar residues" evidence="1">
    <location>
        <begin position="865"/>
        <end position="892"/>
    </location>
</feature>
<feature type="compositionally biased region" description="Polar residues" evidence="1">
    <location>
        <begin position="1"/>
        <end position="15"/>
    </location>
</feature>
<name>D5GAU1_TUBMM</name>
<feature type="region of interest" description="Disordered" evidence="1">
    <location>
        <begin position="1038"/>
        <end position="1128"/>
    </location>
</feature>
<dbReference type="RefSeq" id="XP_002837443.1">
    <property type="nucleotide sequence ID" value="XM_002837397.1"/>
</dbReference>
<organism evidence="2 3">
    <name type="scientific">Tuber melanosporum (strain Mel28)</name>
    <name type="common">Perigord black truffle</name>
    <dbReference type="NCBI Taxonomy" id="656061"/>
    <lineage>
        <taxon>Eukaryota</taxon>
        <taxon>Fungi</taxon>
        <taxon>Dikarya</taxon>
        <taxon>Ascomycota</taxon>
        <taxon>Pezizomycotina</taxon>
        <taxon>Pezizomycetes</taxon>
        <taxon>Pezizales</taxon>
        <taxon>Tuberaceae</taxon>
        <taxon>Tuber</taxon>
    </lineage>
</organism>
<feature type="compositionally biased region" description="Basic and acidic residues" evidence="1">
    <location>
        <begin position="1069"/>
        <end position="1081"/>
    </location>
</feature>
<feature type="compositionally biased region" description="Low complexity" evidence="1">
    <location>
        <begin position="604"/>
        <end position="615"/>
    </location>
</feature>
<evidence type="ECO:0000313" key="3">
    <source>
        <dbReference type="Proteomes" id="UP000006911"/>
    </source>
</evidence>
<feature type="region of interest" description="Disordered" evidence="1">
    <location>
        <begin position="1"/>
        <end position="25"/>
    </location>
</feature>
<evidence type="ECO:0000256" key="1">
    <source>
        <dbReference type="SAM" id="MobiDB-lite"/>
    </source>
</evidence>
<protein>
    <submittedName>
        <fullName evidence="2">(Perigord truffle) hypothetical protein</fullName>
    </submittedName>
</protein>
<reference evidence="2 3" key="1">
    <citation type="journal article" date="2010" name="Nature">
        <title>Perigord black truffle genome uncovers evolutionary origins and mechanisms of symbiosis.</title>
        <authorList>
            <person name="Martin F."/>
            <person name="Kohler A."/>
            <person name="Murat C."/>
            <person name="Balestrini R."/>
            <person name="Coutinho P.M."/>
            <person name="Jaillon O."/>
            <person name="Montanini B."/>
            <person name="Morin E."/>
            <person name="Noel B."/>
            <person name="Percudani R."/>
            <person name="Porcel B."/>
            <person name="Rubini A."/>
            <person name="Amicucci A."/>
            <person name="Amselem J."/>
            <person name="Anthouard V."/>
            <person name="Arcioni S."/>
            <person name="Artiguenave F."/>
            <person name="Aury J.M."/>
            <person name="Ballario P."/>
            <person name="Bolchi A."/>
            <person name="Brenna A."/>
            <person name="Brun A."/>
            <person name="Buee M."/>
            <person name="Cantarel B."/>
            <person name="Chevalier G."/>
            <person name="Couloux A."/>
            <person name="Da Silva C."/>
            <person name="Denoeud F."/>
            <person name="Duplessis S."/>
            <person name="Ghignone S."/>
            <person name="Hilselberger B."/>
            <person name="Iotti M."/>
            <person name="Marcais B."/>
            <person name="Mello A."/>
            <person name="Miranda M."/>
            <person name="Pacioni G."/>
            <person name="Quesneville H."/>
            <person name="Riccioni C."/>
            <person name="Ruotolo R."/>
            <person name="Splivallo R."/>
            <person name="Stocchi V."/>
            <person name="Tisserant E."/>
            <person name="Viscomi A.R."/>
            <person name="Zambonelli A."/>
            <person name="Zampieri E."/>
            <person name="Henrissat B."/>
            <person name="Lebrun M.H."/>
            <person name="Paolocci F."/>
            <person name="Bonfante P."/>
            <person name="Ottonello S."/>
            <person name="Wincker P."/>
        </authorList>
    </citation>
    <scope>NUCLEOTIDE SEQUENCE [LARGE SCALE GENOMIC DNA]</scope>
    <source>
        <strain evidence="2 3">Mel28</strain>
    </source>
</reference>
<accession>D5GAU1</accession>
<feature type="compositionally biased region" description="Polar residues" evidence="1">
    <location>
        <begin position="985"/>
        <end position="999"/>
    </location>
</feature>
<dbReference type="KEGG" id="tml:GSTUM_00005307001"/>
<dbReference type="eggNOG" id="ENOG502RXAF">
    <property type="taxonomic scope" value="Eukaryota"/>
</dbReference>
<dbReference type="InterPro" id="IPR027796">
    <property type="entry name" value="OTT_1508_deam-like"/>
</dbReference>
<dbReference type="Proteomes" id="UP000006911">
    <property type="component" value="Unassembled WGS sequence"/>
</dbReference>
<feature type="compositionally biased region" description="Low complexity" evidence="1">
    <location>
        <begin position="940"/>
        <end position="956"/>
    </location>
</feature>
<gene>
    <name evidence="2" type="ORF">GSTUM_00005307001</name>
</gene>
<feature type="region of interest" description="Disordered" evidence="1">
    <location>
        <begin position="845"/>
        <end position="956"/>
    </location>
</feature>
<feature type="region of interest" description="Disordered" evidence="1">
    <location>
        <begin position="978"/>
        <end position="1024"/>
    </location>
</feature>
<dbReference type="HOGENOM" id="CLU_260936_0_0_1"/>
<dbReference type="GeneID" id="9187802"/>
<dbReference type="InParanoid" id="D5GAU1"/>